<dbReference type="AlphaFoldDB" id="D8IBN2"/>
<dbReference type="STRING" id="759914.BP951000_0554"/>
<protein>
    <submittedName>
        <fullName evidence="1">Uncharacterized protein</fullName>
    </submittedName>
</protein>
<dbReference type="Gene3D" id="1.25.40.10">
    <property type="entry name" value="Tetratricopeptide repeat domain"/>
    <property type="match status" value="1"/>
</dbReference>
<sequence>MNLEEIFREICKLVEEDKFDHAYFKCIEYLRLANLSKRDKSELFILLSVVTIVRFTRVKDMVYSMSIPFHINDLFQNILLTKNERLIYLDSLYYLDSAIKTDDSNIKAYLYRGIIKHNLLFNKEAVNDFKKVIDSNSKEYLSNKLIYGFMAYNLYYIGEYEEALKCLDIVLPIDNEIASDIFNNIKINCLINLEKYNEALDVDKKNNKEESQNPYILNNRAFLLYKTNNNEYKKYFKKSVDLFRKYIEKFPMNINSASIIFNLLRVYGEIDKNDLNIIDSILKEELHYGINYEKLYEELKDGVLYKYTKINENVFSMIENNEIWLTNPCRFNDPVDPFIKIYNNMYKYLMDRVKIACLGVNNNNTLMWSHYADKHEGICIGYDIKDPNLYKDYTTMFKIIYDMEIVNLNNFVNTDYCTPKNLSNIREEDLENYTETLKLFLYKSKEWAYENEYRILKYDELGSSNGISKPLKIKSICFGANINKYYKKIIIDIVKDTDIKLYEAKFDNLKPYKMNIYEYKC</sequence>
<dbReference type="GeneID" id="68749071"/>
<dbReference type="HOGENOM" id="CLU_482072_0_0_12"/>
<accession>D8IBN2</accession>
<dbReference type="SUPFAM" id="SSF48452">
    <property type="entry name" value="TPR-like"/>
    <property type="match status" value="1"/>
</dbReference>
<dbReference type="Proteomes" id="UP000000332">
    <property type="component" value="Chromosome"/>
</dbReference>
<proteinExistence type="predicted"/>
<organism evidence="1 2">
    <name type="scientific">Brachyspira pilosicoli (strain ATCC BAA-1826 / 95/1000)</name>
    <dbReference type="NCBI Taxonomy" id="759914"/>
    <lineage>
        <taxon>Bacteria</taxon>
        <taxon>Pseudomonadati</taxon>
        <taxon>Spirochaetota</taxon>
        <taxon>Spirochaetia</taxon>
        <taxon>Brachyspirales</taxon>
        <taxon>Brachyspiraceae</taxon>
        <taxon>Brachyspira</taxon>
    </lineage>
</organism>
<reference evidence="1 2" key="1">
    <citation type="journal article" date="2010" name="PLoS ONE">
        <title>The complete genome sequence of the pathogenic intestinal spirochete Brachyspira pilosicoli and comparison with other Brachyspira genomes.</title>
        <authorList>
            <person name="Wanchanthuek P."/>
            <person name="Bellgard M.I."/>
            <person name="La T."/>
            <person name="Ryan K."/>
            <person name="Moolhuijzen P."/>
            <person name="Chapman B."/>
            <person name="Black M."/>
            <person name="Schibeci D."/>
            <person name="Hunter A."/>
            <person name="Barrero R."/>
            <person name="Phillips N.D."/>
            <person name="Hampson D.J."/>
        </authorList>
    </citation>
    <scope>NUCLEOTIDE SEQUENCE [LARGE SCALE GENOMIC DNA]</scope>
    <source>
        <strain evidence="2">ATCC BAA-1826 / 95/1000</strain>
    </source>
</reference>
<dbReference type="RefSeq" id="WP_013243509.1">
    <property type="nucleotide sequence ID" value="NC_014330.1"/>
</dbReference>
<dbReference type="InterPro" id="IPR021352">
    <property type="entry name" value="DUF2971"/>
</dbReference>
<dbReference type="InParanoid" id="D8IBN2"/>
<dbReference type="InterPro" id="IPR011990">
    <property type="entry name" value="TPR-like_helical_dom_sf"/>
</dbReference>
<evidence type="ECO:0000313" key="2">
    <source>
        <dbReference type="Proteomes" id="UP000000332"/>
    </source>
</evidence>
<dbReference type="eggNOG" id="COG0457">
    <property type="taxonomic scope" value="Bacteria"/>
</dbReference>
<gene>
    <name evidence="1" type="ordered locus">BP951000_0554</name>
</gene>
<dbReference type="Pfam" id="PF11185">
    <property type="entry name" value="DUF2971"/>
    <property type="match status" value="1"/>
</dbReference>
<keyword evidence="2" id="KW-1185">Reference proteome</keyword>
<dbReference type="EMBL" id="CP002025">
    <property type="protein sequence ID" value="ADK30555.1"/>
    <property type="molecule type" value="Genomic_DNA"/>
</dbReference>
<dbReference type="KEGG" id="bpo:BP951000_0554"/>
<name>D8IBN2_BRAP9</name>
<evidence type="ECO:0000313" key="1">
    <source>
        <dbReference type="EMBL" id="ADK30555.1"/>
    </source>
</evidence>